<feature type="transmembrane region" description="Helical" evidence="1">
    <location>
        <begin position="37"/>
        <end position="60"/>
    </location>
</feature>
<feature type="domain" description="DUF7982" evidence="2">
    <location>
        <begin position="20"/>
        <end position="241"/>
    </location>
</feature>
<dbReference type="STRING" id="410358.Mlab_0875"/>
<evidence type="ECO:0000313" key="3">
    <source>
        <dbReference type="EMBL" id="ABN07046.1"/>
    </source>
</evidence>
<organism evidence="3 4">
    <name type="scientific">Methanocorpusculum labreanum (strain ATCC 43576 / DSM 4855 / Z)</name>
    <dbReference type="NCBI Taxonomy" id="410358"/>
    <lineage>
        <taxon>Archaea</taxon>
        <taxon>Methanobacteriati</taxon>
        <taxon>Methanobacteriota</taxon>
        <taxon>Stenosarchaea group</taxon>
        <taxon>Methanomicrobia</taxon>
        <taxon>Methanomicrobiales</taxon>
        <taxon>Methanocorpusculaceae</taxon>
        <taxon>Methanocorpusculum</taxon>
    </lineage>
</organism>
<sequence>MKLKSTLITSAYFAPIVLFLAAILTFTAYIFTNRGDMTSALLLLAGFMLLITGVLMLTLADRRPLPVKLTEMLPVTPTLNLATILADLGVTSNSVYRTLPSGEHVQVNPVTGGTIPEMPKDMTFVSVNDWYGIQYRATGEALLSQLKCEDKLVVPTGSISQLGTCISEVLNDTLSLADKVTTATTDKSVIITLEEFTMKKTCLSLQSASPKCCTMVGCPVCSLMGAILAEGSNRDVESTSAVLEGSTLTVSFALLPAK</sequence>
<dbReference type="RefSeq" id="WP_011833247.1">
    <property type="nucleotide sequence ID" value="NC_008942.1"/>
</dbReference>
<accession>A2SRU0</accession>
<reference evidence="3 4" key="1">
    <citation type="journal article" date="2009" name="Stand. Genomic Sci.">
        <title>Complete genome sequence of Methanocorpusculum labreanum type strain Z.</title>
        <authorList>
            <person name="Anderson I.J."/>
            <person name="Sieprawska-Lupa M."/>
            <person name="Goltsman E."/>
            <person name="Lapidus A."/>
            <person name="Copeland A."/>
            <person name="Glavina Del Rio T."/>
            <person name="Tice H."/>
            <person name="Dalin E."/>
            <person name="Barry K."/>
            <person name="Pitluck S."/>
            <person name="Hauser L."/>
            <person name="Land M."/>
            <person name="Lucas S."/>
            <person name="Richardson P."/>
            <person name="Whitman W.B."/>
            <person name="Kyrpides N.C."/>
        </authorList>
    </citation>
    <scope>NUCLEOTIDE SEQUENCE [LARGE SCALE GENOMIC DNA]</scope>
    <source>
        <strain evidence="4">ATCC 43576 / DSM 4855 / Z</strain>
    </source>
</reference>
<dbReference type="InterPro" id="IPR058288">
    <property type="entry name" value="DUF7982"/>
</dbReference>
<dbReference type="KEGG" id="mla:Mlab_0875"/>
<protein>
    <recommendedName>
        <fullName evidence="2">DUF7982 domain-containing protein</fullName>
    </recommendedName>
</protein>
<dbReference type="Proteomes" id="UP000000365">
    <property type="component" value="Chromosome"/>
</dbReference>
<dbReference type="GeneID" id="4795843"/>
<name>A2SRU0_METLZ</name>
<dbReference type="Pfam" id="PF25939">
    <property type="entry name" value="DUF7982"/>
    <property type="match status" value="1"/>
</dbReference>
<proteinExistence type="predicted"/>
<dbReference type="HOGENOM" id="CLU_1056055_0_0_2"/>
<dbReference type="eggNOG" id="arCOG03442">
    <property type="taxonomic scope" value="Archaea"/>
</dbReference>
<keyword evidence="1" id="KW-0472">Membrane</keyword>
<keyword evidence="1" id="KW-1133">Transmembrane helix</keyword>
<feature type="transmembrane region" description="Helical" evidence="1">
    <location>
        <begin position="12"/>
        <end position="31"/>
    </location>
</feature>
<keyword evidence="4" id="KW-1185">Reference proteome</keyword>
<keyword evidence="1" id="KW-0812">Transmembrane</keyword>
<evidence type="ECO:0000256" key="1">
    <source>
        <dbReference type="SAM" id="Phobius"/>
    </source>
</evidence>
<dbReference type="OrthoDB" id="148221at2157"/>
<gene>
    <name evidence="3" type="ordered locus">Mlab_0875</name>
</gene>
<dbReference type="AlphaFoldDB" id="A2SRU0"/>
<dbReference type="EMBL" id="CP000559">
    <property type="protein sequence ID" value="ABN07046.1"/>
    <property type="molecule type" value="Genomic_DNA"/>
</dbReference>
<evidence type="ECO:0000259" key="2">
    <source>
        <dbReference type="Pfam" id="PF25939"/>
    </source>
</evidence>
<evidence type="ECO:0000313" key="4">
    <source>
        <dbReference type="Proteomes" id="UP000000365"/>
    </source>
</evidence>